<dbReference type="PANTHER" id="PTHR33387:SF3">
    <property type="entry name" value="DUF985 DOMAIN-CONTAINING PROTEIN"/>
    <property type="match status" value="1"/>
</dbReference>
<dbReference type="GeneID" id="60421361"/>
<dbReference type="Gene3D" id="2.60.120.10">
    <property type="entry name" value="Jelly Rolls"/>
    <property type="match status" value="1"/>
</dbReference>
<evidence type="ECO:0000259" key="1">
    <source>
        <dbReference type="Pfam" id="PF06172"/>
    </source>
</evidence>
<proteinExistence type="predicted"/>
<protein>
    <recommendedName>
        <fullName evidence="1">DUF985 domain-containing protein</fullName>
    </recommendedName>
</protein>
<feature type="domain" description="DUF985" evidence="1">
    <location>
        <begin position="29"/>
        <end position="181"/>
    </location>
</feature>
<dbReference type="Pfam" id="PF06172">
    <property type="entry name" value="Cupin_5"/>
    <property type="match status" value="1"/>
</dbReference>
<evidence type="ECO:0000313" key="3">
    <source>
        <dbReference type="Proteomes" id="UP000058925"/>
    </source>
</evidence>
<evidence type="ECO:0000313" key="2">
    <source>
        <dbReference type="EMBL" id="ALI35492.1"/>
    </source>
</evidence>
<dbReference type="InterPro" id="IPR009327">
    <property type="entry name" value="Cupin_DUF985"/>
</dbReference>
<dbReference type="InterPro" id="IPR014710">
    <property type="entry name" value="RmlC-like_jellyroll"/>
</dbReference>
<reference evidence="3" key="1">
    <citation type="submission" date="2015-10" db="EMBL/GenBank/DDBJ databases">
        <title>Niche specialization of a soil ammonia-oxidizing archaeon, Candidatus Nitrosocosmicus oleophilus.</title>
        <authorList>
            <person name="Jung M.-Y."/>
            <person name="Rhee S.-K."/>
        </authorList>
    </citation>
    <scope>NUCLEOTIDE SEQUENCE [LARGE SCALE GENOMIC DNA]</scope>
    <source>
        <strain evidence="3">MY3</strain>
    </source>
</reference>
<keyword evidence="3" id="KW-1185">Reference proteome</keyword>
<dbReference type="SUPFAM" id="SSF51182">
    <property type="entry name" value="RmlC-like cupins"/>
    <property type="match status" value="1"/>
</dbReference>
<name>A0A654M7F1_9ARCH</name>
<dbReference type="OrthoDB" id="10744at2157"/>
<dbReference type="KEGG" id="taa:NMY3_01288"/>
<dbReference type="EMBL" id="CP012850">
    <property type="protein sequence ID" value="ALI35492.1"/>
    <property type="molecule type" value="Genomic_DNA"/>
</dbReference>
<dbReference type="PANTHER" id="PTHR33387">
    <property type="entry name" value="RMLC-LIKE JELLY ROLL FOLD PROTEIN"/>
    <property type="match status" value="1"/>
</dbReference>
<dbReference type="AlphaFoldDB" id="A0A654M7F1"/>
<organism evidence="2 3">
    <name type="scientific">Candidatus Nitrosocosmicus oleophilus</name>
    <dbReference type="NCBI Taxonomy" id="1353260"/>
    <lineage>
        <taxon>Archaea</taxon>
        <taxon>Nitrososphaerota</taxon>
        <taxon>Nitrososphaeria</taxon>
        <taxon>Nitrososphaerales</taxon>
        <taxon>Nitrososphaeraceae</taxon>
        <taxon>Candidatus Nitrosocosmicus</taxon>
    </lineage>
</organism>
<gene>
    <name evidence="2" type="ORF">NMY3_01288</name>
</gene>
<dbReference type="CDD" id="cd06121">
    <property type="entry name" value="cupin_YML079wp"/>
    <property type="match status" value="1"/>
</dbReference>
<dbReference type="Proteomes" id="UP000058925">
    <property type="component" value="Chromosome"/>
</dbReference>
<dbReference type="InterPro" id="IPR011051">
    <property type="entry name" value="RmlC_Cupin_sf"/>
</dbReference>
<dbReference type="RefSeq" id="WP_196817945.1">
    <property type="nucleotide sequence ID" value="NZ_CP012850.1"/>
</dbReference>
<accession>A0A654M7F1</accession>
<dbReference type="InterPro" id="IPR039935">
    <property type="entry name" value="YML079W-like"/>
</dbReference>
<sequence>MLVITKGNTNDRVILNIYRIILLVMMDAEYIIKKLGLDMHVSEGGYFKESYRSLDMISNNGFHKKKYEHEISKETPCPEKMRPASTLIYYLLVGNQYSAIHRVRSDEIWHFYLGSPVTIHIINDDRINPIIQLGNNLEKGENIHYVVTKDTWFCAEINNKTSFALMGCTVSPGFDLEDFELGKKDKLLLQYPQHQELIERFSKQ</sequence>